<gene>
    <name evidence="1" type="ORF">A9F13_01g08899</name>
</gene>
<sequence>MPTSKSVTLGTMLLPLKRNHSYFRHQLAQGNKYRCISNSHICKLPKLKVLPSFFCSKKNLGPTPSRDIFEKHSYLFSDSPRLLSVPYTSEDL</sequence>
<proteinExistence type="predicted"/>
<comment type="caution">
    <text evidence="1">The sequence shown here is derived from an EMBL/GenBank/DDBJ whole genome shotgun (WGS) entry which is preliminary data.</text>
</comment>
<organism evidence="1 2">
    <name type="scientific">Clavispora lusitaniae</name>
    <name type="common">Candida lusitaniae</name>
    <dbReference type="NCBI Taxonomy" id="36911"/>
    <lineage>
        <taxon>Eukaryota</taxon>
        <taxon>Fungi</taxon>
        <taxon>Dikarya</taxon>
        <taxon>Ascomycota</taxon>
        <taxon>Saccharomycotina</taxon>
        <taxon>Pichiomycetes</taxon>
        <taxon>Metschnikowiaceae</taxon>
        <taxon>Clavispora</taxon>
    </lineage>
</organism>
<dbReference type="EMBL" id="LYUB02000001">
    <property type="protein sequence ID" value="OVF11382.1"/>
    <property type="molecule type" value="Genomic_DNA"/>
</dbReference>
<dbReference type="AlphaFoldDB" id="A0AA91Q5S2"/>
<dbReference type="Proteomes" id="UP000195602">
    <property type="component" value="Unassembled WGS sequence"/>
</dbReference>
<name>A0AA91Q5S2_CLALS</name>
<reference evidence="1 2" key="1">
    <citation type="submission" date="2017-04" db="EMBL/GenBank/DDBJ databases">
        <title>Draft genome of the yeast Clavispora lusitaniae type strain CBS 6936.</title>
        <authorList>
            <person name="Durrens P."/>
            <person name="Klopp C."/>
            <person name="Biteau N."/>
            <person name="Fitton-Ouhabi V."/>
            <person name="Dementhon K."/>
            <person name="Accoceberry I."/>
            <person name="Sherman D.J."/>
            <person name="Noel T."/>
        </authorList>
    </citation>
    <scope>NUCLEOTIDE SEQUENCE [LARGE SCALE GENOMIC DNA]</scope>
    <source>
        <strain evidence="1 2">CBS 6936</strain>
    </source>
</reference>
<evidence type="ECO:0000313" key="1">
    <source>
        <dbReference type="EMBL" id="OVF11382.1"/>
    </source>
</evidence>
<evidence type="ECO:0000313" key="2">
    <source>
        <dbReference type="Proteomes" id="UP000195602"/>
    </source>
</evidence>
<protein>
    <submittedName>
        <fullName evidence="1">Uncharacterized protein</fullName>
    </submittedName>
</protein>
<accession>A0AA91Q5S2</accession>
<dbReference type="KEGG" id="clus:A9F13_01g08899"/>